<keyword evidence="1" id="KW-0812">Transmembrane</keyword>
<dbReference type="EMBL" id="JRXE01000045">
    <property type="protein sequence ID" value="KOC87297.1"/>
    <property type="molecule type" value="Genomic_DNA"/>
</dbReference>
<dbReference type="Proteomes" id="UP000036851">
    <property type="component" value="Unassembled WGS sequence"/>
</dbReference>
<dbReference type="EMBL" id="JRXF01000009">
    <property type="protein sequence ID" value="KOC93982.1"/>
    <property type="molecule type" value="Genomic_DNA"/>
</dbReference>
<dbReference type="AlphaFoldDB" id="A0A0L7SVX3"/>
<gene>
    <name evidence="2" type="ORF">NG42_21200</name>
    <name evidence="3" type="ORF">NG43_07155</name>
</gene>
<name>A0A0L7SVX3_9GAMM</name>
<dbReference type="RefSeq" id="WP_052902934.1">
    <property type="nucleotide sequence ID" value="NZ_JRXE01000045.1"/>
</dbReference>
<evidence type="ECO:0000313" key="3">
    <source>
        <dbReference type="EMBL" id="KOC93982.1"/>
    </source>
</evidence>
<evidence type="ECO:0000313" key="4">
    <source>
        <dbReference type="Proteomes" id="UP000036851"/>
    </source>
</evidence>
<keyword evidence="5" id="KW-1185">Reference proteome</keyword>
<evidence type="ECO:0008006" key="6">
    <source>
        <dbReference type="Google" id="ProtNLM"/>
    </source>
</evidence>
<dbReference type="NCBIfam" id="TIGR03696">
    <property type="entry name" value="Rhs_assc_core"/>
    <property type="match status" value="1"/>
</dbReference>
<dbReference type="SUPFAM" id="SSF56399">
    <property type="entry name" value="ADP-ribosylation"/>
    <property type="match status" value="1"/>
</dbReference>
<evidence type="ECO:0000313" key="2">
    <source>
        <dbReference type="EMBL" id="KOC87297.1"/>
    </source>
</evidence>
<feature type="transmembrane region" description="Helical" evidence="1">
    <location>
        <begin position="145"/>
        <end position="164"/>
    </location>
</feature>
<sequence length="386" mass="41675">MNSCILAFNGERRDPIGDEYHLGNGYRAYNPPLRRFHAPDSFSPFGAGGVNPYVYCNGDPINRSDPSGHFSWRVPLGIGLGILGVLGAVFTGGSSLVAAGGISAALLSTSLESLMVGSAALVADVTGLASMVLEKHHPQASAVLGWVSFASGLLSFGSALAGGITRLATPLKKTVWGWDSIHGVQVMAESGDNANRPVTLFADMHYGLRRLNVLAHSRYAAGDFSATILLRNGQAIDGYGLAQRVMHHVDISQYGCARMVVCHSADGLVSLADQFRESTGLITTGFRGNVTCYGELPDDIRDIWHVQRATQHGQVTAEDLQFISGLVQNRANMYRNMLRVFPRLDEEARAYFRIGNGLFDNYQPVTYFSHEEGSMQLNAELGGYTV</sequence>
<evidence type="ECO:0000256" key="1">
    <source>
        <dbReference type="SAM" id="Phobius"/>
    </source>
</evidence>
<feature type="transmembrane region" description="Helical" evidence="1">
    <location>
        <begin position="114"/>
        <end position="133"/>
    </location>
</feature>
<keyword evidence="1" id="KW-0472">Membrane</keyword>
<proteinExistence type="predicted"/>
<dbReference type="InterPro" id="IPR022385">
    <property type="entry name" value="Rhs_assc_core"/>
</dbReference>
<dbReference type="PATRIC" id="fig|1560201.3.peg.4494"/>
<accession>A0A0L7SVX3</accession>
<dbReference type="OrthoDB" id="4981820at2"/>
<dbReference type="Proteomes" id="UP000037088">
    <property type="component" value="Unassembled WGS sequence"/>
</dbReference>
<evidence type="ECO:0000313" key="5">
    <source>
        <dbReference type="Proteomes" id="UP000037088"/>
    </source>
</evidence>
<keyword evidence="1" id="KW-1133">Transmembrane helix</keyword>
<organism evidence="2 5">
    <name type="scientific">Winslowiella iniecta</name>
    <dbReference type="NCBI Taxonomy" id="1560201"/>
    <lineage>
        <taxon>Bacteria</taxon>
        <taxon>Pseudomonadati</taxon>
        <taxon>Pseudomonadota</taxon>
        <taxon>Gammaproteobacteria</taxon>
        <taxon>Enterobacterales</taxon>
        <taxon>Erwiniaceae</taxon>
        <taxon>Winslowiella</taxon>
    </lineage>
</organism>
<dbReference type="Gene3D" id="2.180.10.10">
    <property type="entry name" value="RHS repeat-associated core"/>
    <property type="match status" value="1"/>
</dbReference>
<protein>
    <recommendedName>
        <fullName evidence="6">RHS repeat-associated core domain-containing protein</fullName>
    </recommendedName>
</protein>
<dbReference type="STRING" id="1560201.NG42_21200"/>
<feature type="transmembrane region" description="Helical" evidence="1">
    <location>
        <begin position="76"/>
        <end position="107"/>
    </location>
</feature>
<comment type="caution">
    <text evidence="2">The sequence shown here is derived from an EMBL/GenBank/DDBJ whole genome shotgun (WGS) entry which is preliminary data.</text>
</comment>
<reference evidence="4 5" key="1">
    <citation type="journal article" date="2015" name="Int. J. Syst. Evol. Microbiol.">
        <title>Erwinia iniecta sp. nov., isolated from Russian wheat aphids (Diuraphis noxia).</title>
        <authorList>
            <person name="Campillo T."/>
            <person name="Luna E."/>
            <person name="Portier P."/>
            <person name="Fischer-Le Saux M."/>
            <person name="Lapitan N."/>
            <person name="Tisserat N.A."/>
            <person name="Leach J.E."/>
        </authorList>
    </citation>
    <scope>NUCLEOTIDE SEQUENCE [LARGE SCALE GENOMIC DNA]</scope>
    <source>
        <strain evidence="2 5">B120</strain>
        <strain evidence="3 4">B149</strain>
    </source>
</reference>